<evidence type="ECO:0000313" key="1">
    <source>
        <dbReference type="EMBL" id="GAA0465681.1"/>
    </source>
</evidence>
<dbReference type="Proteomes" id="UP001500713">
    <property type="component" value="Unassembled WGS sequence"/>
</dbReference>
<protein>
    <submittedName>
        <fullName evidence="1">DUF1611 domain-containing protein</fullName>
    </submittedName>
</protein>
<organism evidence="1 2">
    <name type="scientific">Parasphingorhabdus litoris</name>
    <dbReference type="NCBI Taxonomy" id="394733"/>
    <lineage>
        <taxon>Bacteria</taxon>
        <taxon>Pseudomonadati</taxon>
        <taxon>Pseudomonadota</taxon>
        <taxon>Alphaproteobacteria</taxon>
        <taxon>Sphingomonadales</taxon>
        <taxon>Sphingomonadaceae</taxon>
        <taxon>Parasphingorhabdus</taxon>
    </lineage>
</organism>
<dbReference type="InterPro" id="IPR027417">
    <property type="entry name" value="P-loop_NTPase"/>
</dbReference>
<reference evidence="1 2" key="1">
    <citation type="journal article" date="2019" name="Int. J. Syst. Evol. Microbiol.">
        <title>The Global Catalogue of Microorganisms (GCM) 10K type strain sequencing project: providing services to taxonomists for standard genome sequencing and annotation.</title>
        <authorList>
            <consortium name="The Broad Institute Genomics Platform"/>
            <consortium name="The Broad Institute Genome Sequencing Center for Infectious Disease"/>
            <person name="Wu L."/>
            <person name="Ma J."/>
        </authorList>
    </citation>
    <scope>NUCLEOTIDE SEQUENCE [LARGE SCALE GENOMIC DNA]</scope>
    <source>
        <strain evidence="1 2">JCM 14162</strain>
    </source>
</reference>
<dbReference type="EMBL" id="BAAAEM010000002">
    <property type="protein sequence ID" value="GAA0465681.1"/>
    <property type="molecule type" value="Genomic_DNA"/>
</dbReference>
<comment type="caution">
    <text evidence="1">The sequence shown here is derived from an EMBL/GenBank/DDBJ whole genome shotgun (WGS) entry which is preliminary data.</text>
</comment>
<accession>A0ABN1A223</accession>
<sequence>MSFKTMESMNFKTAKRAFVTRNVRIGDAKGYRSDLKPRNGDLCVARVSKIGHHQRIEQPDGRRARMFPGDIIIVAYSNRYATDQFEGRVPDSVEPCSLVAAGGIAASLISRHSSTKKPTAIEPLGILCRADGSAMNVMDYALEQTAVGRAVRPHMALVVGSGMNAGKTTTVAAIIRAAKQAGLKVGAIKITGTGAGGDLWFYKDSGAKVTIDFTDAGYAATVGLTLPQLETIAQKLYTEASKTCDIIIAEIADGLFQTETDLLMKSPRFQAMVDSVLFASGDPMGALAGVRHLRALGLVPSAISGALTASDLAAKEAAKATGLPALTLSEFAQNEQVLSTIMKPARIAKTPVPVETVEGFGLAREYSDDSLFTAAS</sequence>
<gene>
    <name evidence="1" type="ORF">GCM10009096_02890</name>
</gene>
<name>A0ABN1A223_9SPHN</name>
<dbReference type="SUPFAM" id="SSF52540">
    <property type="entry name" value="P-loop containing nucleoside triphosphate hydrolases"/>
    <property type="match status" value="1"/>
</dbReference>
<dbReference type="Gene3D" id="3.40.50.300">
    <property type="entry name" value="P-loop containing nucleotide triphosphate hydrolases"/>
    <property type="match status" value="1"/>
</dbReference>
<evidence type="ECO:0000313" key="2">
    <source>
        <dbReference type="Proteomes" id="UP001500713"/>
    </source>
</evidence>
<keyword evidence="2" id="KW-1185">Reference proteome</keyword>
<dbReference type="RefSeq" id="WP_229954160.1">
    <property type="nucleotide sequence ID" value="NZ_BAAAEM010000002.1"/>
</dbReference>
<proteinExistence type="predicted"/>